<feature type="transmembrane region" description="Helical" evidence="7">
    <location>
        <begin position="75"/>
        <end position="98"/>
    </location>
</feature>
<accession>A0A1Q8CUV2</accession>
<organism evidence="8 9">
    <name type="scientific">Actinophytocola xanthii</name>
    <dbReference type="NCBI Taxonomy" id="1912961"/>
    <lineage>
        <taxon>Bacteria</taxon>
        <taxon>Bacillati</taxon>
        <taxon>Actinomycetota</taxon>
        <taxon>Actinomycetes</taxon>
        <taxon>Pseudonocardiales</taxon>
        <taxon>Pseudonocardiaceae</taxon>
    </lineage>
</organism>
<feature type="region of interest" description="Disordered" evidence="6">
    <location>
        <begin position="1"/>
        <end position="21"/>
    </location>
</feature>
<feature type="transmembrane region" description="Helical" evidence="7">
    <location>
        <begin position="178"/>
        <end position="201"/>
    </location>
</feature>
<name>A0A1Q8CUV2_9PSEU</name>
<feature type="transmembrane region" description="Helical" evidence="7">
    <location>
        <begin position="251"/>
        <end position="278"/>
    </location>
</feature>
<comment type="subcellular location">
    <subcellularLocation>
        <location evidence="1">Cell membrane</location>
        <topology evidence="1">Multi-pass membrane protein</topology>
    </subcellularLocation>
</comment>
<dbReference type="Proteomes" id="UP000185596">
    <property type="component" value="Unassembled WGS sequence"/>
</dbReference>
<evidence type="ECO:0000256" key="5">
    <source>
        <dbReference type="ARBA" id="ARBA00023136"/>
    </source>
</evidence>
<dbReference type="Pfam" id="PF03631">
    <property type="entry name" value="Virul_fac_BrkB"/>
    <property type="match status" value="1"/>
</dbReference>
<protein>
    <submittedName>
        <fullName evidence="8">Uncharacterized protein</fullName>
    </submittedName>
</protein>
<reference evidence="8 9" key="1">
    <citation type="submission" date="2016-12" db="EMBL/GenBank/DDBJ databases">
        <title>The draft genome sequence of Actinophytocola sp. 11-183.</title>
        <authorList>
            <person name="Wang W."/>
            <person name="Yuan L."/>
        </authorList>
    </citation>
    <scope>NUCLEOTIDE SEQUENCE [LARGE SCALE GENOMIC DNA]</scope>
    <source>
        <strain evidence="8 9">11-183</strain>
    </source>
</reference>
<keyword evidence="5 7" id="KW-0472">Membrane</keyword>
<feature type="transmembrane region" description="Helical" evidence="7">
    <location>
        <begin position="213"/>
        <end position="239"/>
    </location>
</feature>
<feature type="transmembrane region" description="Helical" evidence="7">
    <location>
        <begin position="141"/>
        <end position="157"/>
    </location>
</feature>
<evidence type="ECO:0000256" key="2">
    <source>
        <dbReference type="ARBA" id="ARBA00022475"/>
    </source>
</evidence>
<proteinExistence type="predicted"/>
<evidence type="ECO:0000313" key="9">
    <source>
        <dbReference type="Proteomes" id="UP000185596"/>
    </source>
</evidence>
<dbReference type="STRING" id="1912961.BU204_08335"/>
<dbReference type="EMBL" id="MSIE01000011">
    <property type="protein sequence ID" value="OLF18129.1"/>
    <property type="molecule type" value="Genomic_DNA"/>
</dbReference>
<evidence type="ECO:0000256" key="4">
    <source>
        <dbReference type="ARBA" id="ARBA00022989"/>
    </source>
</evidence>
<evidence type="ECO:0000256" key="1">
    <source>
        <dbReference type="ARBA" id="ARBA00004651"/>
    </source>
</evidence>
<sequence length="392" mass="40238">MPETSSPCRRDQPATGSSGSGRFRCPSVTRVTVGVRVRPVRFGYLLVMTSAWARARSVLAEVLADVRRALRGRDLVLWAAGLTFFGVLAVVPMCLLALRGAGLLFGADLVVDGARRVGESLPAAHDTTPALTGLARAAVEASWLVLVTAVLPASLYGEGLRRGLKAVLGSPVTGLTGWVGRLGFLPVLVAAPLLMALPLAFAPVVGPLYRDGGWSTVLGVVLSFHVDLVPVCVAVWLVLAVTGPSVLPPRAAALAAFVLGAVLTGFLHGFVLFLAIPIDWSVPFGGLPTVGAVVALALWLFGLHLVLLLGYRVALSAHTVHERGTSDVAVRPDPGALAGGRAGAPDGPAGVDRPGADVRRGEAGGDRGSGEAGGGPPLGELVRPGREPGDPV</sequence>
<dbReference type="InterPro" id="IPR017039">
    <property type="entry name" value="Virul_fac_BrkB"/>
</dbReference>
<feature type="compositionally biased region" description="Low complexity" evidence="6">
    <location>
        <begin position="343"/>
        <end position="353"/>
    </location>
</feature>
<comment type="caution">
    <text evidence="8">The sequence shown here is derived from an EMBL/GenBank/DDBJ whole genome shotgun (WGS) entry which is preliminary data.</text>
</comment>
<dbReference type="GO" id="GO:0005886">
    <property type="term" value="C:plasma membrane"/>
    <property type="evidence" value="ECO:0007669"/>
    <property type="project" value="UniProtKB-SubCell"/>
</dbReference>
<evidence type="ECO:0000256" key="7">
    <source>
        <dbReference type="SAM" id="Phobius"/>
    </source>
</evidence>
<evidence type="ECO:0000256" key="3">
    <source>
        <dbReference type="ARBA" id="ARBA00022692"/>
    </source>
</evidence>
<keyword evidence="9" id="KW-1185">Reference proteome</keyword>
<dbReference type="AlphaFoldDB" id="A0A1Q8CUV2"/>
<feature type="compositionally biased region" description="Basic and acidic residues" evidence="6">
    <location>
        <begin position="383"/>
        <end position="392"/>
    </location>
</feature>
<feature type="region of interest" description="Disordered" evidence="6">
    <location>
        <begin position="324"/>
        <end position="392"/>
    </location>
</feature>
<feature type="transmembrane region" description="Helical" evidence="7">
    <location>
        <begin position="290"/>
        <end position="311"/>
    </location>
</feature>
<gene>
    <name evidence="8" type="ORF">BU204_08335</name>
</gene>
<keyword evidence="2" id="KW-1003">Cell membrane</keyword>
<feature type="compositionally biased region" description="Basic and acidic residues" evidence="6">
    <location>
        <begin position="354"/>
        <end position="369"/>
    </location>
</feature>
<keyword evidence="3 7" id="KW-0812">Transmembrane</keyword>
<evidence type="ECO:0000256" key="6">
    <source>
        <dbReference type="SAM" id="MobiDB-lite"/>
    </source>
</evidence>
<evidence type="ECO:0000313" key="8">
    <source>
        <dbReference type="EMBL" id="OLF18129.1"/>
    </source>
</evidence>
<keyword evidence="4 7" id="KW-1133">Transmembrane helix</keyword>